<sequence length="292" mass="31115">MAQPQKKINTNPTDPGALVVNEQVKGIPAAEMLRRSLALPGAPPFQAVLDNPCSGGVITAQLFKPEFASDKLSRVVAVDLDPGVVAFTSHRVTKEAGWAGKVEVLRAGQHPLPLPDSTFSHVFNNFAVSAPDDDATLKETLRLLQPGGVAGFTTWRNPAWWDAVAVPAVSNYIPGAPPLPGLAAIFPDRGWSDNATAEGRLTAAGFVDVVSQDFVFAPDVPADAFATACSGLVRAFIKFKWSPEENEQFSAKIAGAMQRHLEETAGGRWNAKMYAIITFGRKPGSKDRGASL</sequence>
<reference evidence="3" key="1">
    <citation type="journal article" date="2019" name="Mol. Biol. Evol.">
        <title>Blast fungal genomes show frequent chromosomal changes, gene gains and losses, and effector gene turnover.</title>
        <authorList>
            <person name="Gomez Luciano L.B."/>
            <person name="Jason Tsai I."/>
            <person name="Chuma I."/>
            <person name="Tosa Y."/>
            <person name="Chen Y.H."/>
            <person name="Li J.Y."/>
            <person name="Li M.Y."/>
            <person name="Jade Lu M.Y."/>
            <person name="Nakayashiki H."/>
            <person name="Li W.H."/>
        </authorList>
    </citation>
    <scope>NUCLEOTIDE SEQUENCE</scope>
    <source>
        <strain evidence="3">NI907</strain>
    </source>
</reference>
<dbReference type="Gene3D" id="3.40.50.150">
    <property type="entry name" value="Vaccinia Virus protein VP39"/>
    <property type="match status" value="1"/>
</dbReference>
<proteinExistence type="predicted"/>
<keyword evidence="2" id="KW-1185">Reference proteome</keyword>
<dbReference type="InterPro" id="IPR041698">
    <property type="entry name" value="Methyltransf_25"/>
</dbReference>
<dbReference type="CDD" id="cd02440">
    <property type="entry name" value="AdoMet_MTases"/>
    <property type="match status" value="1"/>
</dbReference>
<reference evidence="3" key="2">
    <citation type="submission" date="2019-10" db="EMBL/GenBank/DDBJ databases">
        <authorList>
            <consortium name="NCBI Genome Project"/>
        </authorList>
    </citation>
    <scope>NUCLEOTIDE SEQUENCE</scope>
    <source>
        <strain evidence="3">NI907</strain>
    </source>
</reference>
<reference evidence="3" key="3">
    <citation type="submission" date="2025-08" db="UniProtKB">
        <authorList>
            <consortium name="RefSeq"/>
        </authorList>
    </citation>
    <scope>IDENTIFICATION</scope>
    <source>
        <strain evidence="3">NI907</strain>
    </source>
</reference>
<dbReference type="RefSeq" id="XP_030985467.1">
    <property type="nucleotide sequence ID" value="XM_031124503.1"/>
</dbReference>
<dbReference type="GeneID" id="41959412"/>
<dbReference type="Proteomes" id="UP000515153">
    <property type="component" value="Unplaced"/>
</dbReference>
<protein>
    <recommendedName>
        <fullName evidence="1">Methyltransferase domain-containing protein</fullName>
    </recommendedName>
</protein>
<dbReference type="InterPro" id="IPR029063">
    <property type="entry name" value="SAM-dependent_MTases_sf"/>
</dbReference>
<gene>
    <name evidence="3" type="ORF">PgNI_04458</name>
</gene>
<name>A0A6P8BE77_PYRGI</name>
<dbReference type="SUPFAM" id="SSF53335">
    <property type="entry name" value="S-adenosyl-L-methionine-dependent methyltransferases"/>
    <property type="match status" value="1"/>
</dbReference>
<feature type="domain" description="Methyltransferase" evidence="1">
    <location>
        <begin position="48"/>
        <end position="148"/>
    </location>
</feature>
<evidence type="ECO:0000313" key="2">
    <source>
        <dbReference type="Proteomes" id="UP000515153"/>
    </source>
</evidence>
<dbReference type="AlphaFoldDB" id="A0A6P8BE77"/>
<evidence type="ECO:0000313" key="3">
    <source>
        <dbReference type="RefSeq" id="XP_030985467.1"/>
    </source>
</evidence>
<dbReference type="Pfam" id="PF13649">
    <property type="entry name" value="Methyltransf_25"/>
    <property type="match status" value="1"/>
</dbReference>
<organism evidence="2 3">
    <name type="scientific">Pyricularia grisea</name>
    <name type="common">Crabgrass-specific blast fungus</name>
    <name type="synonym">Magnaporthe grisea</name>
    <dbReference type="NCBI Taxonomy" id="148305"/>
    <lineage>
        <taxon>Eukaryota</taxon>
        <taxon>Fungi</taxon>
        <taxon>Dikarya</taxon>
        <taxon>Ascomycota</taxon>
        <taxon>Pezizomycotina</taxon>
        <taxon>Sordariomycetes</taxon>
        <taxon>Sordariomycetidae</taxon>
        <taxon>Magnaporthales</taxon>
        <taxon>Pyriculariaceae</taxon>
        <taxon>Pyricularia</taxon>
    </lineage>
</organism>
<accession>A0A6P8BE77</accession>
<evidence type="ECO:0000259" key="1">
    <source>
        <dbReference type="Pfam" id="PF13649"/>
    </source>
</evidence>
<dbReference type="KEGG" id="pgri:PgNI_04458"/>